<evidence type="ECO:0000313" key="3">
    <source>
        <dbReference type="Proteomes" id="UP000198324"/>
    </source>
</evidence>
<dbReference type="Proteomes" id="UP000198324">
    <property type="component" value="Unassembled WGS sequence"/>
</dbReference>
<dbReference type="EMBL" id="FZOC01000007">
    <property type="protein sequence ID" value="SNS16454.1"/>
    <property type="molecule type" value="Genomic_DNA"/>
</dbReference>
<dbReference type="RefSeq" id="WP_089275200.1">
    <property type="nucleotide sequence ID" value="NZ_FZOC01000007.1"/>
</dbReference>
<gene>
    <name evidence="2" type="ORF">SAMN04488503_3010</name>
</gene>
<organism evidence="2 3">
    <name type="scientific">Humidesulfovibrio mexicanus</name>
    <dbReference type="NCBI Taxonomy" id="147047"/>
    <lineage>
        <taxon>Bacteria</taxon>
        <taxon>Pseudomonadati</taxon>
        <taxon>Thermodesulfobacteriota</taxon>
        <taxon>Desulfovibrionia</taxon>
        <taxon>Desulfovibrionales</taxon>
        <taxon>Desulfovibrionaceae</taxon>
        <taxon>Humidesulfovibrio</taxon>
    </lineage>
</organism>
<proteinExistence type="predicted"/>
<protein>
    <submittedName>
        <fullName evidence="2">Uncharacterized protein</fullName>
    </submittedName>
</protein>
<dbReference type="AlphaFoldDB" id="A0A239CAG3"/>
<reference evidence="2 3" key="1">
    <citation type="submission" date="2017-06" db="EMBL/GenBank/DDBJ databases">
        <authorList>
            <person name="Kim H.J."/>
            <person name="Triplett B.A."/>
        </authorList>
    </citation>
    <scope>NUCLEOTIDE SEQUENCE [LARGE SCALE GENOMIC DNA]</scope>
    <source>
        <strain evidence="2 3">DSM 13116</strain>
    </source>
</reference>
<name>A0A239CAG3_9BACT</name>
<feature type="region of interest" description="Disordered" evidence="1">
    <location>
        <begin position="1"/>
        <end position="25"/>
    </location>
</feature>
<keyword evidence="3" id="KW-1185">Reference proteome</keyword>
<evidence type="ECO:0000256" key="1">
    <source>
        <dbReference type="SAM" id="MobiDB-lite"/>
    </source>
</evidence>
<evidence type="ECO:0000313" key="2">
    <source>
        <dbReference type="EMBL" id="SNS16454.1"/>
    </source>
</evidence>
<sequence length="110" mass="11201">MSKLPKTDISATAPEPQGQAESAVPAVAASEGTGAVMYLGPRLLAPVHLAPHTVFRGGLPAEIAALAAEDADLRACLVPVERAGQAMRGEGAAALATAATQVANRYSRRK</sequence>
<accession>A0A239CAG3</accession>